<dbReference type="Gene3D" id="2.30.30.320">
    <property type="entry name" value="DUF1653-like domain"/>
    <property type="match status" value="1"/>
</dbReference>
<protein>
    <submittedName>
        <fullName evidence="3">DUF1653 domain-containing protein</fullName>
    </submittedName>
</protein>
<feature type="compositionally biased region" description="Basic and acidic residues" evidence="1">
    <location>
        <begin position="84"/>
        <end position="95"/>
    </location>
</feature>
<evidence type="ECO:0000313" key="4">
    <source>
        <dbReference type="Proteomes" id="UP001546774"/>
    </source>
</evidence>
<proteinExistence type="predicted"/>
<reference evidence="3" key="1">
    <citation type="submission" date="2024-03" db="EMBL/GenBank/DDBJ databases">
        <title>Human intestinal bacterial collection.</title>
        <authorList>
            <person name="Pauvert C."/>
            <person name="Hitch T.C.A."/>
            <person name="Clavel T."/>
        </authorList>
    </citation>
    <scope>NUCLEOTIDE SEQUENCE [LARGE SCALE GENOMIC DNA]</scope>
    <source>
        <strain evidence="3">CLA-AA-H89B</strain>
    </source>
</reference>
<evidence type="ECO:0000256" key="1">
    <source>
        <dbReference type="SAM" id="MobiDB-lite"/>
    </source>
</evidence>
<keyword evidence="4" id="KW-1185">Reference proteome</keyword>
<dbReference type="Pfam" id="PF07866">
    <property type="entry name" value="DUF1653"/>
    <property type="match status" value="1"/>
</dbReference>
<dbReference type="EMBL" id="JBBMFS010000013">
    <property type="protein sequence ID" value="MEQ2555885.1"/>
    <property type="molecule type" value="Genomic_DNA"/>
</dbReference>
<feature type="region of interest" description="Disordered" evidence="1">
    <location>
        <begin position="84"/>
        <end position="114"/>
    </location>
</feature>
<organism evidence="3 4">
    <name type="scientific">Lachnospira intestinalis</name>
    <dbReference type="NCBI Taxonomy" id="3133158"/>
    <lineage>
        <taxon>Bacteria</taxon>
        <taxon>Bacillati</taxon>
        <taxon>Bacillota</taxon>
        <taxon>Clostridia</taxon>
        <taxon>Lachnospirales</taxon>
        <taxon>Lachnospiraceae</taxon>
        <taxon>Lachnospira</taxon>
    </lineage>
</organism>
<accession>A0ABV1H840</accession>
<dbReference type="InterPro" id="IPR037135">
    <property type="entry name" value="DUF1653-like_dom_sf"/>
</dbReference>
<evidence type="ECO:0000313" key="3">
    <source>
        <dbReference type="EMBL" id="MEQ2555885.1"/>
    </source>
</evidence>
<comment type="caution">
    <text evidence="3">The sequence shown here is derived from an EMBL/GenBank/DDBJ whole genome shotgun (WGS) entry which is preliminary data.</text>
</comment>
<dbReference type="InterPro" id="IPR023387">
    <property type="entry name" value="DUF1653-like_dom"/>
</dbReference>
<gene>
    <name evidence="3" type="ORF">WMO37_12880</name>
</gene>
<evidence type="ECO:0000259" key="2">
    <source>
        <dbReference type="Pfam" id="PF07866"/>
    </source>
</evidence>
<dbReference type="Proteomes" id="UP001546774">
    <property type="component" value="Unassembled WGS sequence"/>
</dbReference>
<sequence length="204" mass="23710">MEDRQIVIGGFYRHFKDKLYQVRCIAYHSETKEKMVVYQALYGDYAVYVRPYEMFMSEVDHEKYPEVTQKYRFEQVNPVEEPAQREVAKALEKAQEVQPQTAGAEKLPDTQENSELEPVESIELEELPQEGGVNPYLLLFLDAESYTEKLNVLSLCKDKLDDSVINAMAASMEIEVPDGPIEKRYASLRDCIRTHVRYEGTRLR</sequence>
<name>A0ABV1H840_9FIRM</name>
<feature type="domain" description="DUF1653" evidence="2">
    <location>
        <begin position="10"/>
        <end position="74"/>
    </location>
</feature>